<keyword evidence="3" id="KW-1185">Reference proteome</keyword>
<dbReference type="EMBL" id="JARFYN010000111">
    <property type="protein sequence ID" value="MDL2410795.1"/>
    <property type="molecule type" value="Genomic_DNA"/>
</dbReference>
<protein>
    <submittedName>
        <fullName evidence="2">Uncharacterized protein</fullName>
    </submittedName>
</protein>
<dbReference type="Proteomes" id="UP001172630">
    <property type="component" value="Unassembled WGS sequence"/>
</dbReference>
<accession>A0ABT7KRS3</accession>
<reference evidence="2" key="1">
    <citation type="submission" date="2023-06" db="EMBL/GenBank/DDBJ databases">
        <title>Phylogenetic Diversity of Rhizobium strains.</title>
        <authorList>
            <person name="Moura F.T."/>
            <person name="Helene L.C.F."/>
            <person name="Hungria M."/>
        </authorList>
    </citation>
    <scope>NUCLEOTIDE SEQUENCE</scope>
    <source>
        <strain evidence="2">CCGE524</strain>
    </source>
</reference>
<name>A0ABT7KRS3_9HYPH</name>
<sequence>MILVGFGMMLLDRITEFTVAGIGTIKAQASADAGTIQALKTRVENQSATVDAVAAQAKNAAGLSEKAASQINTADQKLADLNATLSAAKVTLENLQRDADFAKTIEQAQNDDRVAFDKLSSIASDQNSPYAKRAADAWSVIMDAHSQGIYESNFTIPWPVGVNPATYSLADLKQLFASAPTVFKPAVLEYINKRDDM</sequence>
<feature type="coiled-coil region" evidence="1">
    <location>
        <begin position="64"/>
        <end position="98"/>
    </location>
</feature>
<evidence type="ECO:0000256" key="1">
    <source>
        <dbReference type="SAM" id="Coils"/>
    </source>
</evidence>
<evidence type="ECO:0000313" key="3">
    <source>
        <dbReference type="Proteomes" id="UP001172630"/>
    </source>
</evidence>
<evidence type="ECO:0000313" key="2">
    <source>
        <dbReference type="EMBL" id="MDL2410795.1"/>
    </source>
</evidence>
<gene>
    <name evidence="2" type="ORF">PY650_35700</name>
</gene>
<dbReference type="RefSeq" id="WP_285884778.1">
    <property type="nucleotide sequence ID" value="NZ_JARFYN010000111.1"/>
</dbReference>
<organism evidence="2 3">
    <name type="scientific">Rhizobium calliandrae</name>
    <dbReference type="NCBI Taxonomy" id="1312182"/>
    <lineage>
        <taxon>Bacteria</taxon>
        <taxon>Pseudomonadati</taxon>
        <taxon>Pseudomonadota</taxon>
        <taxon>Alphaproteobacteria</taxon>
        <taxon>Hyphomicrobiales</taxon>
        <taxon>Rhizobiaceae</taxon>
        <taxon>Rhizobium/Agrobacterium group</taxon>
        <taxon>Rhizobium</taxon>
    </lineage>
</organism>
<keyword evidence="1" id="KW-0175">Coiled coil</keyword>
<comment type="caution">
    <text evidence="2">The sequence shown here is derived from an EMBL/GenBank/DDBJ whole genome shotgun (WGS) entry which is preliminary data.</text>
</comment>
<proteinExistence type="predicted"/>